<dbReference type="EMBL" id="CAJNNV010019976">
    <property type="protein sequence ID" value="CAE8606882.1"/>
    <property type="molecule type" value="Genomic_DNA"/>
</dbReference>
<reference evidence="2" key="1">
    <citation type="submission" date="2021-02" db="EMBL/GenBank/DDBJ databases">
        <authorList>
            <person name="Dougan E. K."/>
            <person name="Rhodes N."/>
            <person name="Thang M."/>
            <person name="Chan C."/>
        </authorList>
    </citation>
    <scope>NUCLEOTIDE SEQUENCE</scope>
</reference>
<dbReference type="Proteomes" id="UP000654075">
    <property type="component" value="Unassembled WGS sequence"/>
</dbReference>
<evidence type="ECO:0000256" key="1">
    <source>
        <dbReference type="SAM" id="MobiDB-lite"/>
    </source>
</evidence>
<comment type="caution">
    <text evidence="2">The sequence shown here is derived from an EMBL/GenBank/DDBJ whole genome shotgun (WGS) entry which is preliminary data.</text>
</comment>
<evidence type="ECO:0000313" key="3">
    <source>
        <dbReference type="Proteomes" id="UP000654075"/>
    </source>
</evidence>
<dbReference type="OrthoDB" id="10495573at2759"/>
<dbReference type="Gene3D" id="2.40.50.140">
    <property type="entry name" value="Nucleic acid-binding proteins"/>
    <property type="match status" value="1"/>
</dbReference>
<evidence type="ECO:0008006" key="4">
    <source>
        <dbReference type="Google" id="ProtNLM"/>
    </source>
</evidence>
<feature type="compositionally biased region" description="Polar residues" evidence="1">
    <location>
        <begin position="148"/>
        <end position="174"/>
    </location>
</feature>
<dbReference type="SUPFAM" id="SSF50249">
    <property type="entry name" value="Nucleic acid-binding proteins"/>
    <property type="match status" value="1"/>
</dbReference>
<sequence>MARYLGSVKSVGDAYGFIECAETKEEYGRDVHVVRADMPQGGWVQAQPVSFCVALNEKGRPQAREVELEAAAVPKEVAAVAEVAAVVEVAAVASPSRSRFEEPPAGWTRYQDPESERTYLYCEADGSWHWEEQPEVQLQKEVAAAGTSCPTGTASSEWPSPTLAGGSTSSTAIGQRSRKAGPDGLSSVPPVSEDLHAPRPPAPAVPQEPQGGSSSASSAPAAEPVVAEATLGGGREEGLREFISERPEVIELAKRDQIVAHLVRDEMKLRKKLREIEALEASSATGTSLEAMQVAKVSKKGAILSDLQIIREQIEEALRDFAASPHASVPCAGTARPAAALAPKKAVASSGKSKVAAVDPLPQRGKAPMPVNPRIVIEDGNSASRLAAYAPSSTVARSSMGYATVDEASHF</sequence>
<keyword evidence="3" id="KW-1185">Reference proteome</keyword>
<dbReference type="AlphaFoldDB" id="A0A813F8Y5"/>
<feature type="compositionally biased region" description="Low complexity" evidence="1">
    <location>
        <begin position="207"/>
        <end position="224"/>
    </location>
</feature>
<proteinExistence type="predicted"/>
<organism evidence="2 3">
    <name type="scientific">Polarella glacialis</name>
    <name type="common">Dinoflagellate</name>
    <dbReference type="NCBI Taxonomy" id="89957"/>
    <lineage>
        <taxon>Eukaryota</taxon>
        <taxon>Sar</taxon>
        <taxon>Alveolata</taxon>
        <taxon>Dinophyceae</taxon>
        <taxon>Suessiales</taxon>
        <taxon>Suessiaceae</taxon>
        <taxon>Polarella</taxon>
    </lineage>
</organism>
<dbReference type="InterPro" id="IPR012340">
    <property type="entry name" value="NA-bd_OB-fold"/>
</dbReference>
<feature type="region of interest" description="Disordered" evidence="1">
    <location>
        <begin position="134"/>
        <end position="224"/>
    </location>
</feature>
<gene>
    <name evidence="2" type="ORF">PGLA1383_LOCUS24838</name>
</gene>
<accession>A0A813F8Y5</accession>
<protein>
    <recommendedName>
        <fullName evidence="4">WW domain-containing protein</fullName>
    </recommendedName>
</protein>
<name>A0A813F8Y5_POLGL</name>
<evidence type="ECO:0000313" key="2">
    <source>
        <dbReference type="EMBL" id="CAE8606882.1"/>
    </source>
</evidence>